<gene>
    <name evidence="2" type="ORF">SMALB_0369</name>
</gene>
<sequence length="213" mass="23157">MPHQDTSRAIDIGPALDGIEAVFLLGATSPAQTTHELNMLEAARAVGVRVVKLSVRRADDGLSPIARLHQPVEQSLVTSGLPWTILRPYFYLQNFLRQPSIREAGERRLVRDLGVKPLIAHRGTGHGSGLGIPRWAVDREGADVEAYPATGHEPALRRTFNGGTLHILGDASFTENLPPIRCRGGTGRSGSRPGPARRCRRPPRCCPRSGWSS</sequence>
<proteinExistence type="predicted"/>
<dbReference type="Gene3D" id="3.40.50.720">
    <property type="entry name" value="NAD(P)-binding Rossmann-like Domain"/>
    <property type="match status" value="1"/>
</dbReference>
<organism evidence="2 3">
    <name type="scientific">Streptomyces malaysiensis</name>
    <dbReference type="NCBI Taxonomy" id="92644"/>
    <lineage>
        <taxon>Bacteria</taxon>
        <taxon>Bacillati</taxon>
        <taxon>Actinomycetota</taxon>
        <taxon>Actinomycetes</taxon>
        <taxon>Kitasatosporales</taxon>
        <taxon>Streptomycetaceae</taxon>
        <taxon>Streptomyces</taxon>
        <taxon>Streptomyces violaceusniger group</taxon>
    </lineage>
</organism>
<evidence type="ECO:0000256" key="1">
    <source>
        <dbReference type="SAM" id="MobiDB-lite"/>
    </source>
</evidence>
<dbReference type="InterPro" id="IPR036291">
    <property type="entry name" value="NAD(P)-bd_dom_sf"/>
</dbReference>
<reference evidence="2 3" key="1">
    <citation type="submission" date="2020-02" db="EMBL/GenBank/DDBJ databases">
        <title>Streptomyces malaysiensis DSM14702 (JHCC583434, PFL_A843) Genome sequencing and assembly.</title>
        <authorList>
            <person name="Samborskyy M."/>
        </authorList>
    </citation>
    <scope>NUCLEOTIDE SEQUENCE [LARGE SCALE GENOMIC DNA]</scope>
    <source>
        <strain evidence="2 3">DSM 14702</strain>
    </source>
</reference>
<dbReference type="EMBL" id="JAALLH010000001">
    <property type="protein sequence ID" value="NIY62455.1"/>
    <property type="molecule type" value="Genomic_DNA"/>
</dbReference>
<feature type="region of interest" description="Disordered" evidence="1">
    <location>
        <begin position="181"/>
        <end position="213"/>
    </location>
</feature>
<dbReference type="PANTHER" id="PTHR43162:SF1">
    <property type="entry name" value="PRESTALK A DIFFERENTIATION PROTEIN A"/>
    <property type="match status" value="1"/>
</dbReference>
<dbReference type="SUPFAM" id="SSF51735">
    <property type="entry name" value="NAD(P)-binding Rossmann-fold domains"/>
    <property type="match status" value="1"/>
</dbReference>
<accession>A0A7X5WYA0</accession>
<dbReference type="AlphaFoldDB" id="A0A7X5WYA0"/>
<evidence type="ECO:0000313" key="3">
    <source>
        <dbReference type="Proteomes" id="UP000536624"/>
    </source>
</evidence>
<dbReference type="RefSeq" id="WP_208974100.1">
    <property type="nucleotide sequence ID" value="NZ_JAALLH010000001.1"/>
</dbReference>
<name>A0A7X5WYA0_STRMQ</name>
<evidence type="ECO:0000313" key="2">
    <source>
        <dbReference type="EMBL" id="NIY62455.1"/>
    </source>
</evidence>
<protein>
    <submittedName>
        <fullName evidence="2">NADPH:quinone oxidoreductase 2</fullName>
    </submittedName>
</protein>
<dbReference type="Proteomes" id="UP000536624">
    <property type="component" value="Unassembled WGS sequence"/>
</dbReference>
<dbReference type="InterPro" id="IPR051604">
    <property type="entry name" value="Ergot_Alk_Oxidoreductase"/>
</dbReference>
<comment type="caution">
    <text evidence="2">The sequence shown here is derived from an EMBL/GenBank/DDBJ whole genome shotgun (WGS) entry which is preliminary data.</text>
</comment>
<dbReference type="PANTHER" id="PTHR43162">
    <property type="match status" value="1"/>
</dbReference>